<dbReference type="Proteomes" id="UP001153331">
    <property type="component" value="Unassembled WGS sequence"/>
</dbReference>
<organism evidence="1 2">
    <name type="scientific">Boeremia exigua</name>
    <dbReference type="NCBI Taxonomy" id="749465"/>
    <lineage>
        <taxon>Eukaryota</taxon>
        <taxon>Fungi</taxon>
        <taxon>Dikarya</taxon>
        <taxon>Ascomycota</taxon>
        <taxon>Pezizomycotina</taxon>
        <taxon>Dothideomycetes</taxon>
        <taxon>Pleosporomycetidae</taxon>
        <taxon>Pleosporales</taxon>
        <taxon>Pleosporineae</taxon>
        <taxon>Didymellaceae</taxon>
        <taxon>Boeremia</taxon>
    </lineage>
</organism>
<accession>A0ACC2IKF8</accession>
<evidence type="ECO:0000313" key="1">
    <source>
        <dbReference type="EMBL" id="KAJ8115666.1"/>
    </source>
</evidence>
<sequence length="570" mass="64979">MDEEYFSSLFSQMHKIVIPEYEYRSHRDATDDIIEQLQRARFPIPKQYHEYTIPEDVLDGVARAFADHIYHRNHFHIDANCRIEEFKLAFHVPRMARVVIPQTTYTNLKEANQHMSDQLQHAKYPMPQRFHDHMEPAAVLDSVNRHFTVWMYRQKRIETRPNATQPAREVNPRKPSTPSTQPDAREVNPAKQSIPSNDIHAQTGKTSYVYKDPRYTGGGRWSLSMTWRAPKETPPGASSSNSATVETTKVQVPGAYVNAERVKANVLRAKAMLQGKSEQAGTENLPKVVAPSNTTDESSNATVSHTKVTKTPQSTAKPRHEYRQAPHATGLDQSESEVFDLSHVRGGPHISLVTDTIAPLPKKKKTMNNSDSSFSTDYDSQYEALDDTESQDSSLDNIKYSKRKRQPTRDHSIRGLSQRLSLLSILDSQVFTTNNVPVKLVVYVKDNGDGFKLHRRNNEIRFSLGKYPIRVNFYDKSILLSQLITFLYGYIDNPPRSRGKYSKVIATFTESFDESFPDFKWGNPKNSTYVPLEYLRTWVRGLGAEKVVDALVTFCTRYKTVADAYLAVLA</sequence>
<keyword evidence="2" id="KW-1185">Reference proteome</keyword>
<comment type="caution">
    <text evidence="1">The sequence shown here is derived from an EMBL/GenBank/DDBJ whole genome shotgun (WGS) entry which is preliminary data.</text>
</comment>
<gene>
    <name evidence="1" type="ORF">OPT61_g2731</name>
</gene>
<reference evidence="1" key="1">
    <citation type="submission" date="2022-11" db="EMBL/GenBank/DDBJ databases">
        <title>Genome Sequence of Boeremia exigua.</title>
        <authorList>
            <person name="Buettner E."/>
        </authorList>
    </citation>
    <scope>NUCLEOTIDE SEQUENCE</scope>
    <source>
        <strain evidence="1">CU02</strain>
    </source>
</reference>
<evidence type="ECO:0000313" key="2">
    <source>
        <dbReference type="Proteomes" id="UP001153331"/>
    </source>
</evidence>
<protein>
    <submittedName>
        <fullName evidence="1">Uncharacterized protein</fullName>
    </submittedName>
</protein>
<proteinExistence type="predicted"/>
<dbReference type="EMBL" id="JAPHNI010000128">
    <property type="protein sequence ID" value="KAJ8115666.1"/>
    <property type="molecule type" value="Genomic_DNA"/>
</dbReference>
<name>A0ACC2IKF8_9PLEO</name>